<evidence type="ECO:0000256" key="5">
    <source>
        <dbReference type="SAM" id="MobiDB-lite"/>
    </source>
</evidence>
<comment type="subcellular location">
    <subcellularLocation>
        <location evidence="1">Nucleus</location>
    </subcellularLocation>
</comment>
<sequence length="82" mass="8804">PPRDSPTTPTSEPNYNSKSPPTPTTMPNNNTIWSPAAIAPPTMSESLASNNSSCMQHATAYPMHNPQTGGYPQGYQSSYFSN</sequence>
<evidence type="ECO:0000313" key="7">
    <source>
        <dbReference type="EMBL" id="AFP99067.1"/>
    </source>
</evidence>
<dbReference type="GO" id="GO:0003677">
    <property type="term" value="F:DNA binding"/>
    <property type="evidence" value="ECO:0007669"/>
    <property type="project" value="UniProtKB-KW"/>
</dbReference>
<dbReference type="InterPro" id="IPR013851">
    <property type="entry name" value="Otx_TF_C"/>
</dbReference>
<evidence type="ECO:0000259" key="6">
    <source>
        <dbReference type="Pfam" id="PF03529"/>
    </source>
</evidence>
<protein>
    <submittedName>
        <fullName evidence="7">Otx</fullName>
    </submittedName>
</protein>
<reference evidence="7" key="1">
    <citation type="submission" date="2012-06" db="EMBL/GenBank/DDBJ databases">
        <title>Sequencing and analysis of the gastrula transcriptome of the brittle star Ophiocoma wendtii.</title>
        <authorList>
            <person name="Livingston B.T."/>
        </authorList>
    </citation>
    <scope>NUCLEOTIDE SEQUENCE</scope>
</reference>
<evidence type="ECO:0000256" key="3">
    <source>
        <dbReference type="ARBA" id="ARBA00023125"/>
    </source>
</evidence>
<feature type="non-terminal residue" evidence="7">
    <location>
        <position position="82"/>
    </location>
</feature>
<organism evidence="7">
    <name type="scientific">Ophiomastix wendtii</name>
    <dbReference type="NCBI Taxonomy" id="7623"/>
    <lineage>
        <taxon>Eukaryota</taxon>
        <taxon>Metazoa</taxon>
        <taxon>Echinodermata</taxon>
        <taxon>Eleutherozoa</taxon>
        <taxon>Asterozoa</taxon>
        <taxon>Ophiuroidea</taxon>
        <taxon>Myophiuroidea</taxon>
        <taxon>Metophiurida</taxon>
        <taxon>Ophintegrida</taxon>
        <taxon>Amphilepidida</taxon>
        <taxon>Ophiurina</taxon>
        <taxon>Gnathophiurina</taxon>
        <taxon>Ophiactoidea</taxon>
        <taxon>Ophiocomidae</taxon>
        <taxon>Ophiomastix</taxon>
    </lineage>
</organism>
<keyword evidence="3" id="KW-0238">DNA-binding</keyword>
<dbReference type="Pfam" id="PF03529">
    <property type="entry name" value="TF_Otx"/>
    <property type="match status" value="1"/>
</dbReference>
<name>J7HB86_9ECHI</name>
<feature type="non-terminal residue" evidence="7">
    <location>
        <position position="1"/>
    </location>
</feature>
<feature type="compositionally biased region" description="Polar residues" evidence="5">
    <location>
        <begin position="65"/>
        <end position="82"/>
    </location>
</feature>
<dbReference type="GO" id="GO:0003700">
    <property type="term" value="F:DNA-binding transcription factor activity"/>
    <property type="evidence" value="ECO:0007669"/>
    <property type="project" value="InterPro"/>
</dbReference>
<dbReference type="GO" id="GO:0005634">
    <property type="term" value="C:nucleus"/>
    <property type="evidence" value="ECO:0007669"/>
    <property type="project" value="UniProtKB-SubCell"/>
</dbReference>
<evidence type="ECO:0000256" key="1">
    <source>
        <dbReference type="ARBA" id="ARBA00004123"/>
    </source>
</evidence>
<proteinExistence type="evidence at transcript level"/>
<dbReference type="AlphaFoldDB" id="J7HB86"/>
<evidence type="ECO:0000256" key="4">
    <source>
        <dbReference type="ARBA" id="ARBA00023242"/>
    </source>
</evidence>
<evidence type="ECO:0000256" key="2">
    <source>
        <dbReference type="ARBA" id="ARBA00022473"/>
    </source>
</evidence>
<feature type="region of interest" description="Disordered" evidence="5">
    <location>
        <begin position="59"/>
        <end position="82"/>
    </location>
</feature>
<feature type="domain" description="Transcription factor Otx C-terminal" evidence="6">
    <location>
        <begin position="34"/>
        <end position="81"/>
    </location>
</feature>
<accession>J7HB86</accession>
<dbReference type="EMBL" id="JX160070">
    <property type="protein sequence ID" value="AFP99067.1"/>
    <property type="molecule type" value="mRNA"/>
</dbReference>
<keyword evidence="4" id="KW-0539">Nucleus</keyword>
<feature type="compositionally biased region" description="Polar residues" evidence="5">
    <location>
        <begin position="1"/>
        <end position="19"/>
    </location>
</feature>
<feature type="region of interest" description="Disordered" evidence="5">
    <location>
        <begin position="1"/>
        <end position="37"/>
    </location>
</feature>
<keyword evidence="2" id="KW-0217">Developmental protein</keyword>